<dbReference type="GO" id="GO:0032993">
    <property type="term" value="C:protein-DNA complex"/>
    <property type="evidence" value="ECO:0007669"/>
    <property type="project" value="TreeGrafter"/>
</dbReference>
<protein>
    <submittedName>
        <fullName evidence="6">LysR family transcriptional regulator</fullName>
    </submittedName>
</protein>
<gene>
    <name evidence="6" type="ORF">DBO86_15875</name>
</gene>
<dbReference type="Pfam" id="PF03466">
    <property type="entry name" value="LysR_substrate"/>
    <property type="match status" value="1"/>
</dbReference>
<dbReference type="GO" id="GO:0003700">
    <property type="term" value="F:DNA-binding transcription factor activity"/>
    <property type="evidence" value="ECO:0007669"/>
    <property type="project" value="InterPro"/>
</dbReference>
<dbReference type="Pfam" id="PF00126">
    <property type="entry name" value="HTH_1"/>
    <property type="match status" value="1"/>
</dbReference>
<dbReference type="Gene3D" id="1.10.10.10">
    <property type="entry name" value="Winged helix-like DNA-binding domain superfamily/Winged helix DNA-binding domain"/>
    <property type="match status" value="1"/>
</dbReference>
<evidence type="ECO:0000313" key="6">
    <source>
        <dbReference type="EMBL" id="PTU78150.1"/>
    </source>
</evidence>
<dbReference type="EMBL" id="QASO01000097">
    <property type="protein sequence ID" value="PTU78150.1"/>
    <property type="molecule type" value="Genomic_DNA"/>
</dbReference>
<dbReference type="GO" id="GO:0003677">
    <property type="term" value="F:DNA binding"/>
    <property type="evidence" value="ECO:0007669"/>
    <property type="project" value="UniProtKB-KW"/>
</dbReference>
<keyword evidence="4" id="KW-0804">Transcription</keyword>
<sequence>MLRDCIVSRRLKLGAGEPSSGIPLCISDLQCFLSVCEAGSIRKAAEAIGVGQPSLSRRIQKLEEMLGLSLFERRTTGVRLTPFGWRFMSQSRMLVAGVQDALESASMAGTAMTGKLDVGITACLSGGPVRNLFSAFIEAHCDVAIQVIGASSNELSTLLNQRLVDAIITSRAPKPSVEDSVLLSRERMLLAVSTDHEWSERHQILWEELNEASDVLWVTEPFTAFDTHRLGHVAAFAKSELVHRNRLSREEIMGLVGLGLGITFVYEHCRGITYPNVTYVPIGGDGEPTPFSLTWLPENDNPALRRFISLAKIEAKTNGSLS</sequence>
<keyword evidence="2" id="KW-0805">Transcription regulation</keyword>
<evidence type="ECO:0000256" key="4">
    <source>
        <dbReference type="ARBA" id="ARBA00023163"/>
    </source>
</evidence>
<keyword evidence="3" id="KW-0238">DNA-binding</keyword>
<dbReference type="AlphaFoldDB" id="A0A2T5PKB3"/>
<evidence type="ECO:0000256" key="1">
    <source>
        <dbReference type="ARBA" id="ARBA00009437"/>
    </source>
</evidence>
<reference evidence="6 7" key="1">
    <citation type="submission" date="2018-04" db="EMBL/GenBank/DDBJ databases">
        <title>Pseudomonas sp. nov., isolated from mangrove soil.</title>
        <authorList>
            <person name="Chen C."/>
        </authorList>
    </citation>
    <scope>NUCLEOTIDE SEQUENCE [LARGE SCALE GENOMIC DNA]</scope>
    <source>
        <strain evidence="6 7">JCM 14246</strain>
    </source>
</reference>
<dbReference type="PANTHER" id="PTHR30346">
    <property type="entry name" value="TRANSCRIPTIONAL DUAL REGULATOR HCAR-RELATED"/>
    <property type="match status" value="1"/>
</dbReference>
<comment type="similarity">
    <text evidence="1">Belongs to the LysR transcriptional regulatory family.</text>
</comment>
<dbReference type="SUPFAM" id="SSF53850">
    <property type="entry name" value="Periplasmic binding protein-like II"/>
    <property type="match status" value="1"/>
</dbReference>
<dbReference type="InterPro" id="IPR005119">
    <property type="entry name" value="LysR_subst-bd"/>
</dbReference>
<dbReference type="PRINTS" id="PR00039">
    <property type="entry name" value="HTHLYSR"/>
</dbReference>
<evidence type="ECO:0000313" key="7">
    <source>
        <dbReference type="Proteomes" id="UP000244052"/>
    </source>
</evidence>
<dbReference type="FunFam" id="1.10.10.10:FF:000001">
    <property type="entry name" value="LysR family transcriptional regulator"/>
    <property type="match status" value="1"/>
</dbReference>
<dbReference type="InterPro" id="IPR036390">
    <property type="entry name" value="WH_DNA-bd_sf"/>
</dbReference>
<evidence type="ECO:0000256" key="2">
    <source>
        <dbReference type="ARBA" id="ARBA00023015"/>
    </source>
</evidence>
<dbReference type="InterPro" id="IPR000847">
    <property type="entry name" value="LysR_HTH_N"/>
</dbReference>
<keyword evidence="7" id="KW-1185">Reference proteome</keyword>
<feature type="domain" description="HTH lysR-type" evidence="5">
    <location>
        <begin position="26"/>
        <end position="81"/>
    </location>
</feature>
<evidence type="ECO:0000259" key="5">
    <source>
        <dbReference type="PROSITE" id="PS50931"/>
    </source>
</evidence>
<comment type="caution">
    <text evidence="6">The sequence shown here is derived from an EMBL/GenBank/DDBJ whole genome shotgun (WGS) entry which is preliminary data.</text>
</comment>
<name>A0A2T5PKB3_ECTOL</name>
<dbReference type="PROSITE" id="PS50931">
    <property type="entry name" value="HTH_LYSR"/>
    <property type="match status" value="1"/>
</dbReference>
<dbReference type="Proteomes" id="UP000244052">
    <property type="component" value="Unassembled WGS sequence"/>
</dbReference>
<organism evidence="6 7">
    <name type="scientific">Ectopseudomonas oleovorans</name>
    <name type="common">Pseudomonas oleovorans</name>
    <dbReference type="NCBI Taxonomy" id="301"/>
    <lineage>
        <taxon>Bacteria</taxon>
        <taxon>Pseudomonadati</taxon>
        <taxon>Pseudomonadota</taxon>
        <taxon>Gammaproteobacteria</taxon>
        <taxon>Pseudomonadales</taxon>
        <taxon>Pseudomonadaceae</taxon>
        <taxon>Ectopseudomonas</taxon>
    </lineage>
</organism>
<evidence type="ECO:0000256" key="3">
    <source>
        <dbReference type="ARBA" id="ARBA00023125"/>
    </source>
</evidence>
<dbReference type="CDD" id="cd08414">
    <property type="entry name" value="PBP2_LTTR_aromatics_like"/>
    <property type="match status" value="1"/>
</dbReference>
<dbReference type="SUPFAM" id="SSF46785">
    <property type="entry name" value="Winged helix' DNA-binding domain"/>
    <property type="match status" value="1"/>
</dbReference>
<dbReference type="PANTHER" id="PTHR30346:SF17">
    <property type="entry name" value="LYSR FAMILY TRANSCRIPTIONAL REGULATOR"/>
    <property type="match status" value="1"/>
</dbReference>
<dbReference type="Gene3D" id="3.40.190.10">
    <property type="entry name" value="Periplasmic binding protein-like II"/>
    <property type="match status" value="2"/>
</dbReference>
<proteinExistence type="inferred from homology"/>
<dbReference type="InterPro" id="IPR036388">
    <property type="entry name" value="WH-like_DNA-bd_sf"/>
</dbReference>
<accession>A0A2T5PKB3</accession>